<keyword evidence="2 7" id="KW-0820">tRNA-binding</keyword>
<name>C6XPG9_HIRBI</name>
<accession>C6XPG9</accession>
<dbReference type="AlphaFoldDB" id="C6XPG9"/>
<gene>
    <name evidence="7" type="primary">pth</name>
    <name evidence="10" type="ordered locus">Hbal_0761</name>
</gene>
<feature type="binding site" evidence="7">
    <location>
        <position position="96"/>
    </location>
    <ligand>
        <name>tRNA</name>
        <dbReference type="ChEBI" id="CHEBI:17843"/>
    </ligand>
</feature>
<evidence type="ECO:0000313" key="10">
    <source>
        <dbReference type="EMBL" id="ACT58455.1"/>
    </source>
</evidence>
<proteinExistence type="inferred from homology"/>
<protein>
    <recommendedName>
        <fullName evidence="6 7">Peptidyl-tRNA hydrolase</fullName>
        <shortName evidence="7">Pth</shortName>
        <ecNumber evidence="1 7">3.1.1.29</ecNumber>
    </recommendedName>
</protein>
<evidence type="ECO:0000256" key="1">
    <source>
        <dbReference type="ARBA" id="ARBA00013260"/>
    </source>
</evidence>
<keyword evidence="11" id="KW-1185">Reference proteome</keyword>
<evidence type="ECO:0000313" key="11">
    <source>
        <dbReference type="Proteomes" id="UP000002745"/>
    </source>
</evidence>
<evidence type="ECO:0000256" key="9">
    <source>
        <dbReference type="RuleBase" id="RU004320"/>
    </source>
</evidence>
<dbReference type="InterPro" id="IPR036416">
    <property type="entry name" value="Pept_tRNA_hydro_sf"/>
</dbReference>
<comment type="function">
    <text evidence="7">Hydrolyzes ribosome-free peptidyl-tRNAs (with 1 or more amino acids incorporated), which drop off the ribosome during protein synthesis, or as a result of ribosome stalling.</text>
</comment>
<feature type="binding site" evidence="7">
    <location>
        <position position="94"/>
    </location>
    <ligand>
        <name>tRNA</name>
        <dbReference type="ChEBI" id="CHEBI:17843"/>
    </ligand>
</feature>
<dbReference type="HOGENOM" id="CLU_062456_1_1_5"/>
<dbReference type="NCBIfam" id="TIGR00447">
    <property type="entry name" value="pth"/>
    <property type="match status" value="1"/>
</dbReference>
<dbReference type="SUPFAM" id="SSF53178">
    <property type="entry name" value="Peptidyl-tRNA hydrolase-like"/>
    <property type="match status" value="1"/>
</dbReference>
<dbReference type="GO" id="GO:0005737">
    <property type="term" value="C:cytoplasm"/>
    <property type="evidence" value="ECO:0007669"/>
    <property type="project" value="UniProtKB-SubCell"/>
</dbReference>
<feature type="active site" description="Proton acceptor" evidence="7">
    <location>
        <position position="44"/>
    </location>
</feature>
<dbReference type="GO" id="GO:0072344">
    <property type="term" value="P:rescue of stalled ribosome"/>
    <property type="evidence" value="ECO:0007669"/>
    <property type="project" value="UniProtKB-UniRule"/>
</dbReference>
<comment type="subcellular location">
    <subcellularLocation>
        <location evidence="7">Cytoplasm</location>
    </subcellularLocation>
</comment>
<dbReference type="eggNOG" id="COG0193">
    <property type="taxonomic scope" value="Bacteria"/>
</dbReference>
<dbReference type="KEGG" id="hba:Hbal_0761"/>
<feature type="binding site" evidence="7">
    <location>
        <position position="142"/>
    </location>
    <ligand>
        <name>tRNA</name>
        <dbReference type="ChEBI" id="CHEBI:17843"/>
    </ligand>
</feature>
<dbReference type="PANTHER" id="PTHR17224:SF1">
    <property type="entry name" value="PEPTIDYL-TRNA HYDROLASE"/>
    <property type="match status" value="1"/>
</dbReference>
<dbReference type="GO" id="GO:0000049">
    <property type="term" value="F:tRNA binding"/>
    <property type="evidence" value="ECO:0007669"/>
    <property type="project" value="UniProtKB-UniRule"/>
</dbReference>
<keyword evidence="3 7" id="KW-0378">Hydrolase</keyword>
<evidence type="ECO:0000256" key="6">
    <source>
        <dbReference type="ARBA" id="ARBA00050038"/>
    </source>
</evidence>
<comment type="function">
    <text evidence="7">Catalyzes the release of premature peptidyl moieties from peptidyl-tRNA molecules trapped in stalled 50S ribosomal subunits, and thus maintains levels of free tRNAs and 50S ribosomes.</text>
</comment>
<dbReference type="EMBL" id="CP001678">
    <property type="protein sequence ID" value="ACT58455.1"/>
    <property type="molecule type" value="Genomic_DNA"/>
</dbReference>
<organism evidence="10 11">
    <name type="scientific">Hirschia baltica (strain ATCC 49814 / DSM 5838 / IFAM 1418)</name>
    <dbReference type="NCBI Taxonomy" id="582402"/>
    <lineage>
        <taxon>Bacteria</taxon>
        <taxon>Pseudomonadati</taxon>
        <taxon>Pseudomonadota</taxon>
        <taxon>Alphaproteobacteria</taxon>
        <taxon>Hyphomonadales</taxon>
        <taxon>Hyphomonadaceae</taxon>
        <taxon>Hirschia</taxon>
    </lineage>
</organism>
<feature type="site" description="Stabilizes the basic form of H active site to accept a proton" evidence="7">
    <location>
        <position position="121"/>
    </location>
</feature>
<dbReference type="InterPro" id="IPR001328">
    <property type="entry name" value="Pept_tRNA_hydro"/>
</dbReference>
<comment type="subunit">
    <text evidence="7">Monomer.</text>
</comment>
<dbReference type="Gene3D" id="3.40.50.1470">
    <property type="entry name" value="Peptidyl-tRNA hydrolase"/>
    <property type="match status" value="1"/>
</dbReference>
<evidence type="ECO:0000256" key="3">
    <source>
        <dbReference type="ARBA" id="ARBA00022801"/>
    </source>
</evidence>
<dbReference type="PROSITE" id="PS01195">
    <property type="entry name" value="PEPT_TRNA_HYDROL_1"/>
    <property type="match status" value="1"/>
</dbReference>
<evidence type="ECO:0000256" key="5">
    <source>
        <dbReference type="ARBA" id="ARBA00038063"/>
    </source>
</evidence>
<comment type="similarity">
    <text evidence="5 7 9">Belongs to the PTH family.</text>
</comment>
<dbReference type="HAMAP" id="MF_00083">
    <property type="entry name" value="Pept_tRNA_hydro_bact"/>
    <property type="match status" value="1"/>
</dbReference>
<evidence type="ECO:0000256" key="4">
    <source>
        <dbReference type="ARBA" id="ARBA00022884"/>
    </source>
</evidence>
<dbReference type="CDD" id="cd00462">
    <property type="entry name" value="PTH"/>
    <property type="match status" value="1"/>
</dbReference>
<comment type="catalytic activity">
    <reaction evidence="7 8">
        <text>an N-acyl-L-alpha-aminoacyl-tRNA + H2O = an N-acyl-L-amino acid + a tRNA + H(+)</text>
        <dbReference type="Rhea" id="RHEA:54448"/>
        <dbReference type="Rhea" id="RHEA-COMP:10123"/>
        <dbReference type="Rhea" id="RHEA-COMP:13883"/>
        <dbReference type="ChEBI" id="CHEBI:15377"/>
        <dbReference type="ChEBI" id="CHEBI:15378"/>
        <dbReference type="ChEBI" id="CHEBI:59874"/>
        <dbReference type="ChEBI" id="CHEBI:78442"/>
        <dbReference type="ChEBI" id="CHEBI:138191"/>
        <dbReference type="EC" id="3.1.1.29"/>
    </reaction>
</comment>
<dbReference type="Proteomes" id="UP000002745">
    <property type="component" value="Chromosome"/>
</dbReference>
<feature type="site" description="Discriminates between blocked and unblocked aminoacyl-tRNA" evidence="7">
    <location>
        <position position="34"/>
    </location>
</feature>
<sequence>MTSLLSKLLALLPFAKSHQRDAEPFMLLLVGLGNPGDQYKGNRHNIGFMAIDAIADMHGFSPWKTKFQGKISEGFLTDANGGRVKTLLLKPTTFYNDSGRSVGEAMNFFKISADQTVIFHDEIDLAPGRVRMKIGGGHSGNNGMRSIMAQASKDVRRTRLGVGHPGDKSRVQGHVLSDFAKSEAKWLDDMLDACARAIHFLAAGDDERFQAEVMRLAPAPKEDMSRRKGN</sequence>
<dbReference type="GO" id="GO:0006515">
    <property type="term" value="P:protein quality control for misfolded or incompletely synthesized proteins"/>
    <property type="evidence" value="ECO:0007669"/>
    <property type="project" value="UniProtKB-UniRule"/>
</dbReference>
<dbReference type="InterPro" id="IPR018171">
    <property type="entry name" value="Pept_tRNA_hydro_CS"/>
</dbReference>
<feature type="binding site" evidence="7">
    <location>
        <position position="39"/>
    </location>
    <ligand>
        <name>tRNA</name>
        <dbReference type="ChEBI" id="CHEBI:17843"/>
    </ligand>
</feature>
<dbReference type="EC" id="3.1.1.29" evidence="1 7"/>
<dbReference type="PANTHER" id="PTHR17224">
    <property type="entry name" value="PEPTIDYL-TRNA HYDROLASE"/>
    <property type="match status" value="1"/>
</dbReference>
<dbReference type="STRING" id="582402.Hbal_0761"/>
<keyword evidence="4 7" id="KW-0694">RNA-binding</keyword>
<evidence type="ECO:0000256" key="2">
    <source>
        <dbReference type="ARBA" id="ARBA00022555"/>
    </source>
</evidence>
<reference evidence="11" key="1">
    <citation type="journal article" date="2011" name="J. Bacteriol.">
        <title>Genome sequences of eight morphologically diverse alphaproteobacteria.</title>
        <authorList>
            <consortium name="US DOE Joint Genome Institute"/>
            <person name="Brown P.J."/>
            <person name="Kysela D.T."/>
            <person name="Buechlein A."/>
            <person name="Hemmerich C."/>
            <person name="Brun Y.V."/>
        </authorList>
    </citation>
    <scope>NUCLEOTIDE SEQUENCE [LARGE SCALE GENOMIC DNA]</scope>
    <source>
        <strain evidence="11">ATCC 49814 / DSM 5838 / IFAM 1418</strain>
    </source>
</reference>
<evidence type="ECO:0000256" key="7">
    <source>
        <dbReference type="HAMAP-Rule" id="MF_00083"/>
    </source>
</evidence>
<keyword evidence="7" id="KW-0963">Cytoplasm</keyword>
<dbReference type="GO" id="GO:0004045">
    <property type="term" value="F:peptidyl-tRNA hydrolase activity"/>
    <property type="evidence" value="ECO:0007669"/>
    <property type="project" value="UniProtKB-UniRule"/>
</dbReference>
<dbReference type="Pfam" id="PF01195">
    <property type="entry name" value="Pept_tRNA_hydro"/>
    <property type="match status" value="1"/>
</dbReference>
<evidence type="ECO:0000256" key="8">
    <source>
        <dbReference type="RuleBase" id="RU000673"/>
    </source>
</evidence>